<accession>A0A8K0E6I6</accession>
<dbReference type="InterPro" id="IPR003591">
    <property type="entry name" value="Leu-rich_rpt_typical-subtyp"/>
</dbReference>
<dbReference type="Pfam" id="PF13516">
    <property type="entry name" value="LRR_6"/>
    <property type="match status" value="1"/>
</dbReference>
<evidence type="ECO:0000256" key="2">
    <source>
        <dbReference type="ARBA" id="ARBA00022737"/>
    </source>
</evidence>
<feature type="domain" description="Disease resistance R13L4/SHOC-2-like LRR" evidence="5">
    <location>
        <begin position="101"/>
        <end position="183"/>
    </location>
</feature>
<dbReference type="PANTHER" id="PTHR48051">
    <property type="match status" value="1"/>
</dbReference>
<dbReference type="FunFam" id="3.80.10.10:FF:000206">
    <property type="entry name" value="leucine-rich repeat-containing protein 40"/>
    <property type="match status" value="1"/>
</dbReference>
<dbReference type="SMART" id="SM00364">
    <property type="entry name" value="LRR_BAC"/>
    <property type="match status" value="13"/>
</dbReference>
<name>A0A8K0E6I6_BRALA</name>
<keyword evidence="7" id="KW-1185">Reference proteome</keyword>
<evidence type="ECO:0000259" key="5">
    <source>
        <dbReference type="Pfam" id="PF23598"/>
    </source>
</evidence>
<proteinExistence type="predicted"/>
<dbReference type="Proteomes" id="UP000838412">
    <property type="component" value="Chromosome 13"/>
</dbReference>
<dbReference type="EMBL" id="OV696698">
    <property type="protein sequence ID" value="CAH1242998.1"/>
    <property type="molecule type" value="Genomic_DNA"/>
</dbReference>
<dbReference type="SMART" id="SM00369">
    <property type="entry name" value="LRR_TYP"/>
    <property type="match status" value="13"/>
</dbReference>
<evidence type="ECO:0000256" key="3">
    <source>
        <dbReference type="ARBA" id="ARBA00071450"/>
    </source>
</evidence>
<gene>
    <name evidence="6" type="primary">LRRC40</name>
    <name evidence="6" type="ORF">BLAG_LOCUS6139</name>
</gene>
<organism evidence="6 7">
    <name type="scientific">Branchiostoma lanceolatum</name>
    <name type="common">Common lancelet</name>
    <name type="synonym">Amphioxus lanceolatum</name>
    <dbReference type="NCBI Taxonomy" id="7740"/>
    <lineage>
        <taxon>Eukaryota</taxon>
        <taxon>Metazoa</taxon>
        <taxon>Chordata</taxon>
        <taxon>Cephalochordata</taxon>
        <taxon>Leptocardii</taxon>
        <taxon>Amphioxiformes</taxon>
        <taxon>Branchiostomatidae</taxon>
        <taxon>Branchiostoma</taxon>
    </lineage>
</organism>
<dbReference type="InterPro" id="IPR055414">
    <property type="entry name" value="LRR_R13L4/SHOC2-like"/>
</dbReference>
<feature type="compositionally biased region" description="Basic residues" evidence="4">
    <location>
        <begin position="1"/>
        <end position="14"/>
    </location>
</feature>
<dbReference type="PROSITE" id="PS51450">
    <property type="entry name" value="LRR"/>
    <property type="match status" value="7"/>
</dbReference>
<dbReference type="InterPro" id="IPR032675">
    <property type="entry name" value="LRR_dom_sf"/>
</dbReference>
<dbReference type="Pfam" id="PF23598">
    <property type="entry name" value="LRR_14"/>
    <property type="match status" value="1"/>
</dbReference>
<dbReference type="FunFam" id="3.80.10.10:FF:000116">
    <property type="entry name" value="Leucine-rich repeat-containing protein 40"/>
    <property type="match status" value="1"/>
</dbReference>
<evidence type="ECO:0000256" key="1">
    <source>
        <dbReference type="ARBA" id="ARBA00022614"/>
    </source>
</evidence>
<feature type="region of interest" description="Disordered" evidence="4">
    <location>
        <begin position="1"/>
        <end position="30"/>
    </location>
</feature>
<dbReference type="PANTHER" id="PTHR48051:SF41">
    <property type="entry name" value="LEUCINE-RICH REPEAT-CONTAINING PROTEIN 40"/>
    <property type="match status" value="1"/>
</dbReference>
<dbReference type="InterPro" id="IPR001611">
    <property type="entry name" value="Leu-rich_rpt"/>
</dbReference>
<dbReference type="OrthoDB" id="660555at2759"/>
<sequence length="625" mass="69420">MSRLARGRGRRGKFNPRAGFEPEPAGPNVSGALLKQARKSGQLNLSNRGLEKVPDTVWRINLDVPEEAKNVTFDGEDRWWEQVDLTKLILASNKLSELSPNLNQLPALVVLDVHDNDLTSLPKEIGDLQHLQKLNASHNKLQSLPSELCHLNNLLYLHVDYNKLAELPNDLGTLAHIEDLDVSHNELPTLPPSIGYVSRLTKFNASNNQLSNLPPEIGDLHNIRVLDLSNNQLEHLPSDVGRLGKLEQLYIKYNKLREFPNLKQCEQLKELHAGFNLIASLSADHLKLLPGLVLLDLRDNKLTSIPEEITHMQHLQRLELSNNDLSSLPFSLGLMSSLKSVNLDGNPLRTIRRDVIQRGTSELLKYLRTRIEAQFSFPGWSEEQQNGGNTHSREPKSGDVAPLTPDPEPAVPGSTIDTFTVHKTKSINYSNKNASSVPDDILETGRDMYVSEMNLSKNVLTTFPAGLVQLAATLTDLNLSFNKLAALGAEIGQLSRLTTLDLRNNQLTALPTEVGNLQHLREVALSCNRFQQFPAVLYSLLKLENVFANDNHIAAIDVDGLLKLPQIATLDLQNNDIMQVPPQLGNVTSLRSLQLGGNPFRVPRPAILAKSTADLLEYLRGRIPT</sequence>
<dbReference type="InterPro" id="IPR050216">
    <property type="entry name" value="LRR_domain-containing"/>
</dbReference>
<dbReference type="Gene3D" id="3.80.10.10">
    <property type="entry name" value="Ribonuclease Inhibitor"/>
    <property type="match status" value="2"/>
</dbReference>
<protein>
    <recommendedName>
        <fullName evidence="3">Leucine-rich repeat-containing protein 40</fullName>
    </recommendedName>
</protein>
<dbReference type="SMART" id="SM00365">
    <property type="entry name" value="LRR_SD22"/>
    <property type="match status" value="5"/>
</dbReference>
<reference evidence="6" key="1">
    <citation type="submission" date="2022-01" db="EMBL/GenBank/DDBJ databases">
        <authorList>
            <person name="Braso-Vives M."/>
        </authorList>
    </citation>
    <scope>NUCLEOTIDE SEQUENCE</scope>
</reference>
<dbReference type="GO" id="GO:0005737">
    <property type="term" value="C:cytoplasm"/>
    <property type="evidence" value="ECO:0007669"/>
    <property type="project" value="TreeGrafter"/>
</dbReference>
<keyword evidence="1" id="KW-0433">Leucine-rich repeat</keyword>
<evidence type="ECO:0000313" key="7">
    <source>
        <dbReference type="Proteomes" id="UP000838412"/>
    </source>
</evidence>
<dbReference type="FunFam" id="3.80.10.10:FF:000193">
    <property type="entry name" value="Leucine-rich repeat-containing protein 40"/>
    <property type="match status" value="1"/>
</dbReference>
<dbReference type="AlphaFoldDB" id="A0A8K0E6I6"/>
<feature type="region of interest" description="Disordered" evidence="4">
    <location>
        <begin position="378"/>
        <end position="416"/>
    </location>
</feature>
<dbReference type="SUPFAM" id="SSF52058">
    <property type="entry name" value="L domain-like"/>
    <property type="match status" value="2"/>
</dbReference>
<evidence type="ECO:0000256" key="4">
    <source>
        <dbReference type="SAM" id="MobiDB-lite"/>
    </source>
</evidence>
<dbReference type="Pfam" id="PF13855">
    <property type="entry name" value="LRR_8"/>
    <property type="match status" value="3"/>
</dbReference>
<evidence type="ECO:0000313" key="6">
    <source>
        <dbReference type="EMBL" id="CAH1242998.1"/>
    </source>
</evidence>
<keyword evidence="2" id="KW-0677">Repeat</keyword>